<evidence type="ECO:0000256" key="5">
    <source>
        <dbReference type="ARBA" id="ARBA00045851"/>
    </source>
</evidence>
<dbReference type="SUPFAM" id="SSF82185">
    <property type="entry name" value="Histone H3 K4-specific methyltransferase SET7/9 N-terminal domain"/>
    <property type="match status" value="2"/>
</dbReference>
<evidence type="ECO:0000313" key="8">
    <source>
        <dbReference type="Proteomes" id="UP001164746"/>
    </source>
</evidence>
<organism evidence="6 8">
    <name type="scientific">Mya arenaria</name>
    <name type="common">Soft-shell clam</name>
    <dbReference type="NCBI Taxonomy" id="6604"/>
    <lineage>
        <taxon>Eukaryota</taxon>
        <taxon>Metazoa</taxon>
        <taxon>Spiralia</taxon>
        <taxon>Lophotrochozoa</taxon>
        <taxon>Mollusca</taxon>
        <taxon>Bivalvia</taxon>
        <taxon>Autobranchia</taxon>
        <taxon>Heteroconchia</taxon>
        <taxon>Euheterodonta</taxon>
        <taxon>Imparidentia</taxon>
        <taxon>Neoheterodontei</taxon>
        <taxon>Myida</taxon>
        <taxon>Myoidea</taxon>
        <taxon>Myidae</taxon>
        <taxon>Mya</taxon>
    </lineage>
</organism>
<dbReference type="EMBL" id="CP111015">
    <property type="protein sequence ID" value="WAR03390.1"/>
    <property type="molecule type" value="Genomic_DNA"/>
</dbReference>
<proteinExistence type="predicted"/>
<gene>
    <name evidence="6" type="ORF">MAR_009948</name>
    <name evidence="7" type="ORF">MAR_009980</name>
</gene>
<dbReference type="InterPro" id="IPR003409">
    <property type="entry name" value="MORN"/>
</dbReference>
<dbReference type="Gene3D" id="2.20.110.10">
    <property type="entry name" value="Histone H3 K4-specific methyltransferase SET7/9 N-terminal domain"/>
    <property type="match status" value="3"/>
</dbReference>
<evidence type="ECO:0000256" key="3">
    <source>
        <dbReference type="ARBA" id="ARBA00023329"/>
    </source>
</evidence>
<dbReference type="SMART" id="SM00698">
    <property type="entry name" value="MORN"/>
    <property type="match status" value="6"/>
</dbReference>
<evidence type="ECO:0000256" key="1">
    <source>
        <dbReference type="ARBA" id="ARBA00004218"/>
    </source>
</evidence>
<dbReference type="Proteomes" id="UP001164746">
    <property type="component" value="Chromosome 4"/>
</dbReference>
<comment type="subcellular location">
    <subcellularLocation>
        <location evidence="1">Cytoplasmic vesicle</location>
        <location evidence="1">Secretory vesicle</location>
        <location evidence="1">Acrosome</location>
    </subcellularLocation>
</comment>
<comment type="function">
    <text evidence="5">Assembles a suppression complex (suppresome) by tethering SIRT1 and MDM2 to regulate composite modifications of p53/TP53. Confers both deacetylation-mediated functional inactivation, by SIRT1, and ubiquitination-dependent degradation, by MDM2, of p53/TP53, promoting a proliferative and cell survival behaviors. May play a role in the regulation of spermatogenesis.</text>
</comment>
<evidence type="ECO:0000313" key="6">
    <source>
        <dbReference type="EMBL" id="WAR03390.1"/>
    </source>
</evidence>
<name>A0ABY7E0S6_MYAAR</name>
<sequence length="239" mass="28087">MPMLKEPKAKQPLWKENDYKAQKKGIRNTVYSVNGDQYTGEWLNNLKDGKGTYKWKESACIYDGDWKKGKRNGFGTYSRPDTKHKGQFVKEYSGGWKNDMRHGYGTNFYTDEEYYEGEWYGDKRSGWGRMYYKDGTIYEGEWYDDKRNGQGMLRLPNENRYEGSWRDDKKNGPGKFYYLTNGQLYEGVWVDDIAKCGTMKDFDRNNAPEPTQYPIPKVELASVSGVLQESEEQFLHDQE</sequence>
<evidence type="ECO:0000313" key="7">
    <source>
        <dbReference type="EMBL" id="WAR03422.1"/>
    </source>
</evidence>
<protein>
    <recommendedName>
        <fullName evidence="4">MORN repeat-containing protein 3</fullName>
    </recommendedName>
</protein>
<dbReference type="EMBL" id="CP111015">
    <property type="protein sequence ID" value="WAR03422.1"/>
    <property type="molecule type" value="Genomic_DNA"/>
</dbReference>
<accession>A0ABY7E0S6</accession>
<dbReference type="PANTHER" id="PTHR46511">
    <property type="entry name" value="MORN REPEAT-CONTAINING PROTEIN 3"/>
    <property type="match status" value="1"/>
</dbReference>
<dbReference type="Pfam" id="PF02493">
    <property type="entry name" value="MORN"/>
    <property type="match status" value="6"/>
</dbReference>
<evidence type="ECO:0000256" key="4">
    <source>
        <dbReference type="ARBA" id="ARBA00039854"/>
    </source>
</evidence>
<dbReference type="PANTHER" id="PTHR46511:SF1">
    <property type="entry name" value="MORN REPEAT-CONTAINING PROTEIN 3"/>
    <property type="match status" value="1"/>
</dbReference>
<evidence type="ECO:0000256" key="2">
    <source>
        <dbReference type="ARBA" id="ARBA00022737"/>
    </source>
</evidence>
<keyword evidence="8" id="KW-1185">Reference proteome</keyword>
<keyword evidence="3" id="KW-0968">Cytoplasmic vesicle</keyword>
<reference evidence="6" key="1">
    <citation type="submission" date="2022-11" db="EMBL/GenBank/DDBJ databases">
        <title>Centuries of genome instability and evolution in soft-shell clam transmissible cancer (bioRxiv).</title>
        <authorList>
            <person name="Hart S.F.M."/>
            <person name="Yonemitsu M.A."/>
            <person name="Giersch R.M."/>
            <person name="Beal B.F."/>
            <person name="Arriagada G."/>
            <person name="Davis B.W."/>
            <person name="Ostrander E.A."/>
            <person name="Goff S.P."/>
            <person name="Metzger M.J."/>
        </authorList>
    </citation>
    <scope>NUCLEOTIDE SEQUENCE</scope>
    <source>
        <strain evidence="6">MELC-2E11</strain>
        <tissue evidence="6">Siphon/mantle</tissue>
    </source>
</reference>
<dbReference type="InterPro" id="IPR052472">
    <property type="entry name" value="MORN3"/>
</dbReference>
<keyword evidence="2" id="KW-0677">Repeat</keyword>